<dbReference type="InterPro" id="IPR000719">
    <property type="entry name" value="Prot_kinase_dom"/>
</dbReference>
<evidence type="ECO:0000256" key="5">
    <source>
        <dbReference type="ARBA" id="ARBA00022527"/>
    </source>
</evidence>
<dbReference type="SUPFAM" id="SSF56112">
    <property type="entry name" value="Protein kinase-like (PK-like)"/>
    <property type="match status" value="1"/>
</dbReference>
<dbReference type="InterPro" id="IPR003527">
    <property type="entry name" value="MAP_kinase_CS"/>
</dbReference>
<keyword evidence="10" id="KW-0067">ATP-binding</keyword>
<feature type="region of interest" description="Disordered" evidence="18">
    <location>
        <begin position="399"/>
        <end position="454"/>
    </location>
</feature>
<dbReference type="GO" id="GO:0003677">
    <property type="term" value="F:DNA binding"/>
    <property type="evidence" value="ECO:0007669"/>
    <property type="project" value="UniProtKB-UniRule"/>
</dbReference>
<gene>
    <name evidence="21" type="ORF">RND71_043879</name>
</gene>
<dbReference type="PROSITE" id="PS50011">
    <property type="entry name" value="PROTEIN_KINASE_DOM"/>
    <property type="match status" value="1"/>
</dbReference>
<comment type="cofactor">
    <cofactor evidence="1">
        <name>Mg(2+)</name>
        <dbReference type="ChEBI" id="CHEBI:18420"/>
    </cofactor>
</comment>
<dbReference type="CDD" id="cd07850">
    <property type="entry name" value="STKc_JNK"/>
    <property type="match status" value="1"/>
</dbReference>
<evidence type="ECO:0000256" key="4">
    <source>
        <dbReference type="ARBA" id="ARBA00012411"/>
    </source>
</evidence>
<dbReference type="InterPro" id="IPR008351">
    <property type="entry name" value="MAPK_JNK"/>
</dbReference>
<dbReference type="InterPro" id="IPR017970">
    <property type="entry name" value="Homeobox_CS"/>
</dbReference>
<comment type="similarity">
    <text evidence="3">Belongs to the protein kinase superfamily. CMGC Ser/Thr protein kinase family. MAP kinase subfamily.</text>
</comment>
<dbReference type="InterPro" id="IPR050117">
    <property type="entry name" value="MAPK"/>
</dbReference>
<feature type="domain" description="Protein kinase" evidence="19">
    <location>
        <begin position="34"/>
        <end position="330"/>
    </location>
</feature>
<dbReference type="PROSITE" id="PS01351">
    <property type="entry name" value="MAPK"/>
    <property type="match status" value="1"/>
</dbReference>
<comment type="caution">
    <text evidence="21">The sequence shown here is derived from an EMBL/GenBank/DDBJ whole genome shotgun (WGS) entry which is preliminary data.</text>
</comment>
<evidence type="ECO:0000256" key="9">
    <source>
        <dbReference type="ARBA" id="ARBA00022777"/>
    </source>
</evidence>
<keyword evidence="13 16" id="KW-0539">Nucleus</keyword>
<evidence type="ECO:0000313" key="21">
    <source>
        <dbReference type="EMBL" id="KAK4337422.1"/>
    </source>
</evidence>
<evidence type="ECO:0000256" key="18">
    <source>
        <dbReference type="SAM" id="MobiDB-lite"/>
    </source>
</evidence>
<dbReference type="Proteomes" id="UP001291623">
    <property type="component" value="Unassembled WGS sequence"/>
</dbReference>
<evidence type="ECO:0000259" key="19">
    <source>
        <dbReference type="PROSITE" id="PS50011"/>
    </source>
</evidence>
<dbReference type="PROSITE" id="PS00027">
    <property type="entry name" value="HOMEOBOX_1"/>
    <property type="match status" value="1"/>
</dbReference>
<evidence type="ECO:0000256" key="10">
    <source>
        <dbReference type="ARBA" id="ARBA00022840"/>
    </source>
</evidence>
<evidence type="ECO:0000256" key="2">
    <source>
        <dbReference type="ARBA" id="ARBA00004123"/>
    </source>
</evidence>
<keyword evidence="7" id="KW-0808">Transferase</keyword>
<dbReference type="PRINTS" id="PR01772">
    <property type="entry name" value="JNKMAPKINASE"/>
</dbReference>
<dbReference type="PROSITE" id="PS50071">
    <property type="entry name" value="HOMEOBOX_2"/>
    <property type="match status" value="1"/>
</dbReference>
<sequence>MDSQEHSVSNQPSNENQFYSIEISETNFCILTRYVQLKPIGSGSQGVVCSAYDNILQQPVAIKKLTRPFQNVTHAKRAFRELKLMKLVNHKNIIGLLNVFTPQKSLEEFQDVYIVMDLMEANLCQVIQMDLDHDRISYLLYQMLCGLKHLHSAGIIHRDLKPSNVVIKSDCTLKILDFGLARTADNNFMMTPYVVTRYYRAPEVILGMRYTANVDIWSVGCIMGEMILGSIVFPGTDHINQWTKIIEILGTPSSHFMQRLNPTVRNYVENRPKKAGKSFQEIFPDSFFPSDGTEDQRLKANQARDLLSKMLVIDPLLRITVDQALIHPYISVWYDQSEVNGPSPKPYDDTIDNLEHSVDEWKVLLYNEVKDYELQQSMIRLCDMRASALCDQHAKVFEEPEDSMSRNQSRSNSPKSATDKNSLVNNLENEPTNKVNNSIESKNAKTNSNAEKVKSTSIKSFNNINKNVKLDSSFEDANFEDYNDEDEVDENDLIEDDEENLNVCDDSMDFEAAKNSLELHRHNLQLASQSHYPFLESMNRHLSASPLISSAGLYPLSGQLPSSFYSNFFHNNGISNLASSPIGNSLTSIQPINSSTTSSNNLSSNANTSSLVSGQSSNNTSSAVAAAAAAVAANNGYFSSVSNNSSWPSFQPPPFGNSFSGLGLANKNVESQRLPFKCQLRKHKSNRKPRTPFTTDQLLSLENKFKLKQYLSIAERADFSNQLQLSETQVKIWFQNRRAKEKRLKEADVEKFKYVLPRSLIPLAYAPQNQSRQPPLNLAAAAAAQLNNVGPPSNSNVTNSQSMTSLALNSHQLSSQHLIQLHQHHQLTQSATNNNQINNLIGKIETNIENENNSEYLKHLNNLQTHFGFNSTAAVAAAAALNQSLHNSKIKSEPDNQEELNANISSPNMKKNLQNKLAKPQPLRHLNSSNTNVSISVNSLSPK</sequence>
<dbReference type="SMART" id="SM00220">
    <property type="entry name" value="S_TKc"/>
    <property type="match status" value="1"/>
</dbReference>
<evidence type="ECO:0000259" key="20">
    <source>
        <dbReference type="PROSITE" id="PS50071"/>
    </source>
</evidence>
<dbReference type="PROSITE" id="PS00108">
    <property type="entry name" value="PROTEIN_KINASE_ST"/>
    <property type="match status" value="1"/>
</dbReference>
<dbReference type="FunFam" id="3.30.200.20:FF:000210">
    <property type="entry name" value="Mitogen-activated protein kinase"/>
    <property type="match status" value="1"/>
</dbReference>
<dbReference type="GO" id="GO:0000981">
    <property type="term" value="F:DNA-binding transcription factor activity, RNA polymerase II-specific"/>
    <property type="evidence" value="ECO:0007669"/>
    <property type="project" value="InterPro"/>
</dbReference>
<feature type="region of interest" description="Disordered" evidence="18">
    <location>
        <begin position="888"/>
        <end position="943"/>
    </location>
</feature>
<comment type="catalytic activity">
    <reaction evidence="15">
        <text>L-seryl-[protein] + ATP = O-phospho-L-seryl-[protein] + ADP + H(+)</text>
        <dbReference type="Rhea" id="RHEA:17989"/>
        <dbReference type="Rhea" id="RHEA-COMP:9863"/>
        <dbReference type="Rhea" id="RHEA-COMP:11604"/>
        <dbReference type="ChEBI" id="CHEBI:15378"/>
        <dbReference type="ChEBI" id="CHEBI:29999"/>
        <dbReference type="ChEBI" id="CHEBI:30616"/>
        <dbReference type="ChEBI" id="CHEBI:83421"/>
        <dbReference type="ChEBI" id="CHEBI:456216"/>
        <dbReference type="EC" id="2.7.11.24"/>
    </reaction>
</comment>
<feature type="region of interest" description="Disordered" evidence="18">
    <location>
        <begin position="594"/>
        <end position="615"/>
    </location>
</feature>
<feature type="domain" description="Homeobox" evidence="20">
    <location>
        <begin position="684"/>
        <end position="744"/>
    </location>
</feature>
<keyword evidence="6" id="KW-0597">Phosphoprotein</keyword>
<dbReference type="SUPFAM" id="SSF46689">
    <property type="entry name" value="Homeodomain-like"/>
    <property type="match status" value="1"/>
</dbReference>
<comment type="catalytic activity">
    <reaction evidence="14">
        <text>L-threonyl-[protein] + ATP = O-phospho-L-threonyl-[protein] + ADP + H(+)</text>
        <dbReference type="Rhea" id="RHEA:46608"/>
        <dbReference type="Rhea" id="RHEA-COMP:11060"/>
        <dbReference type="Rhea" id="RHEA-COMP:11605"/>
        <dbReference type="ChEBI" id="CHEBI:15378"/>
        <dbReference type="ChEBI" id="CHEBI:30013"/>
        <dbReference type="ChEBI" id="CHEBI:30616"/>
        <dbReference type="ChEBI" id="CHEBI:61977"/>
        <dbReference type="ChEBI" id="CHEBI:456216"/>
        <dbReference type="EC" id="2.7.11.24"/>
    </reaction>
</comment>
<evidence type="ECO:0000256" key="7">
    <source>
        <dbReference type="ARBA" id="ARBA00022679"/>
    </source>
</evidence>
<proteinExistence type="inferred from homology"/>
<keyword evidence="9" id="KW-0418">Kinase</keyword>
<dbReference type="Pfam" id="PF00046">
    <property type="entry name" value="Homeodomain"/>
    <property type="match status" value="1"/>
</dbReference>
<dbReference type="GO" id="GO:0005634">
    <property type="term" value="C:nucleus"/>
    <property type="evidence" value="ECO:0007669"/>
    <property type="project" value="UniProtKB-SubCell"/>
</dbReference>
<evidence type="ECO:0000313" key="22">
    <source>
        <dbReference type="Proteomes" id="UP001291623"/>
    </source>
</evidence>
<evidence type="ECO:0000256" key="14">
    <source>
        <dbReference type="ARBA" id="ARBA00047592"/>
    </source>
</evidence>
<evidence type="ECO:0000256" key="11">
    <source>
        <dbReference type="ARBA" id="ARBA00023125"/>
    </source>
</evidence>
<evidence type="ECO:0000256" key="16">
    <source>
        <dbReference type="PROSITE-ProRule" id="PRU00108"/>
    </source>
</evidence>
<dbReference type="Gene3D" id="3.30.200.20">
    <property type="entry name" value="Phosphorylase Kinase, domain 1"/>
    <property type="match status" value="1"/>
</dbReference>
<dbReference type="InterPro" id="IPR009057">
    <property type="entry name" value="Homeodomain-like_sf"/>
</dbReference>
<evidence type="ECO:0000256" key="17">
    <source>
        <dbReference type="RuleBase" id="RU000682"/>
    </source>
</evidence>
<keyword evidence="22" id="KW-1185">Reference proteome</keyword>
<organism evidence="21 22">
    <name type="scientific">Anisodus tanguticus</name>
    <dbReference type="NCBI Taxonomy" id="243964"/>
    <lineage>
        <taxon>Eukaryota</taxon>
        <taxon>Viridiplantae</taxon>
        <taxon>Streptophyta</taxon>
        <taxon>Embryophyta</taxon>
        <taxon>Tracheophyta</taxon>
        <taxon>Spermatophyta</taxon>
        <taxon>Magnoliopsida</taxon>
        <taxon>eudicotyledons</taxon>
        <taxon>Gunneridae</taxon>
        <taxon>Pentapetalae</taxon>
        <taxon>asterids</taxon>
        <taxon>lamiids</taxon>
        <taxon>Solanales</taxon>
        <taxon>Solanaceae</taxon>
        <taxon>Solanoideae</taxon>
        <taxon>Hyoscyameae</taxon>
        <taxon>Anisodus</taxon>
    </lineage>
</organism>
<evidence type="ECO:0000256" key="1">
    <source>
        <dbReference type="ARBA" id="ARBA00001946"/>
    </source>
</evidence>
<reference evidence="21" key="1">
    <citation type="submission" date="2023-12" db="EMBL/GenBank/DDBJ databases">
        <title>Genome assembly of Anisodus tanguticus.</title>
        <authorList>
            <person name="Wang Y.-J."/>
        </authorList>
    </citation>
    <scope>NUCLEOTIDE SEQUENCE</scope>
    <source>
        <strain evidence="21">KB-2021</strain>
        <tissue evidence="21">Leaf</tissue>
    </source>
</reference>
<dbReference type="PANTHER" id="PTHR24055">
    <property type="entry name" value="MITOGEN-ACTIVATED PROTEIN KINASE"/>
    <property type="match status" value="1"/>
</dbReference>
<dbReference type="InterPro" id="IPR011009">
    <property type="entry name" value="Kinase-like_dom_sf"/>
</dbReference>
<accession>A0AAE1QSH5</accession>
<feature type="compositionally biased region" description="Polar residues" evidence="18">
    <location>
        <begin position="405"/>
        <end position="454"/>
    </location>
</feature>
<feature type="DNA-binding region" description="Homeobox" evidence="16">
    <location>
        <begin position="686"/>
        <end position="745"/>
    </location>
</feature>
<dbReference type="EMBL" id="JAVYJV010000028">
    <property type="protein sequence ID" value="KAK4337422.1"/>
    <property type="molecule type" value="Genomic_DNA"/>
</dbReference>
<dbReference type="EC" id="2.7.11.24" evidence="4"/>
<dbReference type="Pfam" id="PF00069">
    <property type="entry name" value="Pkinase"/>
    <property type="match status" value="1"/>
</dbReference>
<protein>
    <recommendedName>
        <fullName evidence="4">mitogen-activated protein kinase</fullName>
        <ecNumber evidence="4">2.7.11.24</ecNumber>
    </recommendedName>
</protein>
<dbReference type="Gene3D" id="1.10.510.10">
    <property type="entry name" value="Transferase(Phosphotransferase) domain 1"/>
    <property type="match status" value="1"/>
</dbReference>
<evidence type="ECO:0000256" key="13">
    <source>
        <dbReference type="ARBA" id="ARBA00023242"/>
    </source>
</evidence>
<dbReference type="InterPro" id="IPR001356">
    <property type="entry name" value="HD"/>
</dbReference>
<keyword evidence="5" id="KW-0723">Serine/threonine-protein kinase</keyword>
<dbReference type="GO" id="GO:0005524">
    <property type="term" value="F:ATP binding"/>
    <property type="evidence" value="ECO:0007669"/>
    <property type="project" value="UniProtKB-KW"/>
</dbReference>
<keyword evidence="12 16" id="KW-0371">Homeobox</keyword>
<feature type="compositionally biased region" description="Low complexity" evidence="18">
    <location>
        <begin position="926"/>
        <end position="943"/>
    </location>
</feature>
<evidence type="ECO:0000256" key="15">
    <source>
        <dbReference type="ARBA" id="ARBA00048312"/>
    </source>
</evidence>
<comment type="subcellular location">
    <subcellularLocation>
        <location evidence="2 16 17">Nucleus</location>
    </subcellularLocation>
</comment>
<feature type="compositionally biased region" description="Polar residues" evidence="18">
    <location>
        <begin position="899"/>
        <end position="915"/>
    </location>
</feature>
<name>A0AAE1QSH5_9SOLA</name>
<evidence type="ECO:0000256" key="6">
    <source>
        <dbReference type="ARBA" id="ARBA00022553"/>
    </source>
</evidence>
<keyword evidence="8" id="KW-0547">Nucleotide-binding</keyword>
<dbReference type="FunFam" id="1.10.510.10:FF:000009">
    <property type="entry name" value="Mitogen-activated protein kinase"/>
    <property type="match status" value="1"/>
</dbReference>
<dbReference type="InterPro" id="IPR008271">
    <property type="entry name" value="Ser/Thr_kinase_AS"/>
</dbReference>
<dbReference type="GO" id="GO:0004707">
    <property type="term" value="F:MAP kinase activity"/>
    <property type="evidence" value="ECO:0007669"/>
    <property type="project" value="UniProtKB-EC"/>
</dbReference>
<dbReference type="Gene3D" id="1.10.10.60">
    <property type="entry name" value="Homeodomain-like"/>
    <property type="match status" value="1"/>
</dbReference>
<evidence type="ECO:0000256" key="12">
    <source>
        <dbReference type="ARBA" id="ARBA00023155"/>
    </source>
</evidence>
<dbReference type="CDD" id="cd00086">
    <property type="entry name" value="homeodomain"/>
    <property type="match status" value="1"/>
</dbReference>
<dbReference type="AlphaFoldDB" id="A0AAE1QSH5"/>
<keyword evidence="11 16" id="KW-0238">DNA-binding</keyword>
<dbReference type="SMART" id="SM00389">
    <property type="entry name" value="HOX"/>
    <property type="match status" value="1"/>
</dbReference>
<evidence type="ECO:0000256" key="3">
    <source>
        <dbReference type="ARBA" id="ARBA00008832"/>
    </source>
</evidence>
<evidence type="ECO:0000256" key="8">
    <source>
        <dbReference type="ARBA" id="ARBA00022741"/>
    </source>
</evidence>